<keyword evidence="1" id="KW-0472">Membrane</keyword>
<organism evidence="2 3">
    <name type="scientific">Haloferula luteola</name>
    <dbReference type="NCBI Taxonomy" id="595692"/>
    <lineage>
        <taxon>Bacteria</taxon>
        <taxon>Pseudomonadati</taxon>
        <taxon>Verrucomicrobiota</taxon>
        <taxon>Verrucomicrobiia</taxon>
        <taxon>Verrucomicrobiales</taxon>
        <taxon>Verrucomicrobiaceae</taxon>
        <taxon>Haloferula</taxon>
    </lineage>
</organism>
<keyword evidence="1" id="KW-1133">Transmembrane helix</keyword>
<evidence type="ECO:0000256" key="1">
    <source>
        <dbReference type="SAM" id="Phobius"/>
    </source>
</evidence>
<accession>A0A840V7N0</accession>
<evidence type="ECO:0000313" key="2">
    <source>
        <dbReference type="EMBL" id="MBB5354025.1"/>
    </source>
</evidence>
<dbReference type="RefSeq" id="WP_184022572.1">
    <property type="nucleotide sequence ID" value="NZ_JACHFD010000074.1"/>
</dbReference>
<dbReference type="AlphaFoldDB" id="A0A840V7N0"/>
<gene>
    <name evidence="2" type="ORF">HNR46_004297</name>
</gene>
<comment type="caution">
    <text evidence="2">The sequence shown here is derived from an EMBL/GenBank/DDBJ whole genome shotgun (WGS) entry which is preliminary data.</text>
</comment>
<keyword evidence="1" id="KW-0812">Transmembrane</keyword>
<feature type="transmembrane region" description="Helical" evidence="1">
    <location>
        <begin position="37"/>
        <end position="57"/>
    </location>
</feature>
<feature type="transmembrane region" description="Helical" evidence="1">
    <location>
        <begin position="69"/>
        <end position="95"/>
    </location>
</feature>
<name>A0A840V7N0_9BACT</name>
<protein>
    <submittedName>
        <fullName evidence="2">Uncharacterized protein</fullName>
    </submittedName>
</protein>
<keyword evidence="3" id="KW-1185">Reference proteome</keyword>
<feature type="transmembrane region" description="Helical" evidence="1">
    <location>
        <begin position="191"/>
        <end position="210"/>
    </location>
</feature>
<sequence length="233" mass="25775">MKTRTVVTILTVSLFVFWVAPLEGKKIAPEVLGTPGIQWTCAVIVAVLIPIVVLLSLNMIFGVGHRRAGLAFVTLACLPLLYNLTMYGIGGVLLARTNLNLLRGHERDSELIGTLSERAIAEAEPEDRAKSAGILYSMFGVQPIWKNSEGDFEQFYPTVDQQERWADTVDTAHTLRQTTEMIDVQLKQMPWLFGLNLLSFCMILFLGLGWRAYKPISEQVAAGPPATTPRDGD</sequence>
<evidence type="ECO:0000313" key="3">
    <source>
        <dbReference type="Proteomes" id="UP000557717"/>
    </source>
</evidence>
<dbReference type="Proteomes" id="UP000557717">
    <property type="component" value="Unassembled WGS sequence"/>
</dbReference>
<reference evidence="2 3" key="1">
    <citation type="submission" date="2020-08" db="EMBL/GenBank/DDBJ databases">
        <title>Genomic Encyclopedia of Type Strains, Phase IV (KMG-IV): sequencing the most valuable type-strain genomes for metagenomic binning, comparative biology and taxonomic classification.</title>
        <authorList>
            <person name="Goeker M."/>
        </authorList>
    </citation>
    <scope>NUCLEOTIDE SEQUENCE [LARGE SCALE GENOMIC DNA]</scope>
    <source>
        <strain evidence="2 3">YC6886</strain>
    </source>
</reference>
<dbReference type="EMBL" id="JACHFD010000074">
    <property type="protein sequence ID" value="MBB5354025.1"/>
    <property type="molecule type" value="Genomic_DNA"/>
</dbReference>
<proteinExistence type="predicted"/>